<evidence type="ECO:0000256" key="2">
    <source>
        <dbReference type="ARBA" id="ARBA00022737"/>
    </source>
</evidence>
<dbReference type="Pfam" id="PF12074">
    <property type="entry name" value="Gcn1_N"/>
    <property type="match status" value="1"/>
</dbReference>
<dbReference type="GO" id="GO:1990611">
    <property type="term" value="P:regulation of cytoplasmic translational initiation in response to stress"/>
    <property type="evidence" value="ECO:0007669"/>
    <property type="project" value="EnsemblFungi"/>
</dbReference>
<dbReference type="PANTHER" id="PTHR23346">
    <property type="entry name" value="TRANSLATIONAL ACTIVATOR GCN1-RELATED"/>
    <property type="match status" value="1"/>
</dbReference>
<dbReference type="InterPro" id="IPR011989">
    <property type="entry name" value="ARM-like"/>
</dbReference>
<gene>
    <name evidence="5" type="ORF">BABINDRAFT_180589</name>
</gene>
<accession>A0A1E3QPA6</accession>
<dbReference type="InterPro" id="IPR057546">
    <property type="entry name" value="HEAT_GCN1"/>
</dbReference>
<reference evidence="6" key="1">
    <citation type="submission" date="2016-05" db="EMBL/GenBank/DDBJ databases">
        <title>Comparative genomics of biotechnologically important yeasts.</title>
        <authorList>
            <consortium name="DOE Joint Genome Institute"/>
            <person name="Riley R."/>
            <person name="Haridas S."/>
            <person name="Wolfe K.H."/>
            <person name="Lopes M.R."/>
            <person name="Hittinger C.T."/>
            <person name="Goker M."/>
            <person name="Salamov A."/>
            <person name="Wisecaver J."/>
            <person name="Long T.M."/>
            <person name="Aerts A.L."/>
            <person name="Barry K."/>
            <person name="Choi C."/>
            <person name="Clum A."/>
            <person name="Coughlan A.Y."/>
            <person name="Deshpande S."/>
            <person name="Douglass A.P."/>
            <person name="Hanson S.J."/>
            <person name="Klenk H.-P."/>
            <person name="Labutti K."/>
            <person name="Lapidus A."/>
            <person name="Lindquist E."/>
            <person name="Lipzen A."/>
            <person name="Meier-Kolthoff J.P."/>
            <person name="Ohm R.A."/>
            <person name="Otillar R.P."/>
            <person name="Pangilinan J."/>
            <person name="Peng Y."/>
            <person name="Rokas A."/>
            <person name="Rosa C.A."/>
            <person name="Scheuner C."/>
            <person name="Sibirny A.A."/>
            <person name="Slot J.C."/>
            <person name="Stielow J.B."/>
            <person name="Sun H."/>
            <person name="Kurtzman C.P."/>
            <person name="Blackwell M."/>
            <person name="Grigoriev I.V."/>
            <person name="Jeffries T.W."/>
        </authorList>
    </citation>
    <scope>NUCLEOTIDE SEQUENCE [LARGE SCALE GENOMIC DNA]</scope>
    <source>
        <strain evidence="6">NRRL Y-12698</strain>
    </source>
</reference>
<dbReference type="GO" id="GO:0071264">
    <property type="term" value="P:positive regulation of translational initiation in response to starvation"/>
    <property type="evidence" value="ECO:0007669"/>
    <property type="project" value="EnsemblFungi"/>
</dbReference>
<dbReference type="InterPro" id="IPR016024">
    <property type="entry name" value="ARM-type_fold"/>
</dbReference>
<dbReference type="EMBL" id="KV454432">
    <property type="protein sequence ID" value="ODQ79468.1"/>
    <property type="molecule type" value="Genomic_DNA"/>
</dbReference>
<dbReference type="SMART" id="SM01349">
    <property type="entry name" value="TOG"/>
    <property type="match status" value="2"/>
</dbReference>
<dbReference type="GO" id="GO:0006448">
    <property type="term" value="P:regulation of translational elongation"/>
    <property type="evidence" value="ECO:0007669"/>
    <property type="project" value="EnsemblFungi"/>
</dbReference>
<dbReference type="OrthoDB" id="5148094at2759"/>
<dbReference type="InterPro" id="IPR056810">
    <property type="entry name" value="GNC1-like_N"/>
</dbReference>
<dbReference type="Pfam" id="PF24987">
    <property type="entry name" value="HEAT_EF3_N"/>
    <property type="match status" value="1"/>
</dbReference>
<dbReference type="GO" id="GO:0022626">
    <property type="term" value="C:cytosolic ribosome"/>
    <property type="evidence" value="ECO:0007669"/>
    <property type="project" value="EnsemblFungi"/>
</dbReference>
<protein>
    <recommendedName>
        <fullName evidence="4">TOG domain-containing protein</fullName>
    </recommendedName>
</protein>
<dbReference type="InterPro" id="IPR021133">
    <property type="entry name" value="HEAT_type_2"/>
</dbReference>
<dbReference type="Pfam" id="PF23271">
    <property type="entry name" value="HEAT_GCN1"/>
    <property type="match status" value="1"/>
</dbReference>
<dbReference type="GO" id="GO:1904689">
    <property type="term" value="P:negative regulation of cytoplasmic translational initiation"/>
    <property type="evidence" value="ECO:0007669"/>
    <property type="project" value="EnsemblFungi"/>
</dbReference>
<feature type="repeat" description="HEAT" evidence="3">
    <location>
        <begin position="1515"/>
        <end position="1553"/>
    </location>
</feature>
<dbReference type="GO" id="GO:0031369">
    <property type="term" value="F:translation initiation factor binding"/>
    <property type="evidence" value="ECO:0007669"/>
    <property type="project" value="EnsemblFungi"/>
</dbReference>
<dbReference type="Gene3D" id="1.25.10.10">
    <property type="entry name" value="Leucine-rich Repeat Variant"/>
    <property type="match status" value="5"/>
</dbReference>
<dbReference type="STRING" id="984486.A0A1E3QPA6"/>
<dbReference type="GO" id="GO:0043008">
    <property type="term" value="F:ATP-dependent protein binding"/>
    <property type="evidence" value="ECO:0007669"/>
    <property type="project" value="EnsemblFungi"/>
</dbReference>
<dbReference type="Pfam" id="PF24993">
    <property type="entry name" value="GNC1_N"/>
    <property type="match status" value="1"/>
</dbReference>
<evidence type="ECO:0000313" key="5">
    <source>
        <dbReference type="EMBL" id="ODQ79468.1"/>
    </source>
</evidence>
<dbReference type="GeneID" id="30148980"/>
<dbReference type="PROSITE" id="PS50077">
    <property type="entry name" value="HEAT_REPEAT"/>
    <property type="match status" value="2"/>
</dbReference>
<dbReference type="Pfam" id="PF24984">
    <property type="entry name" value="HEAT_EF3_GNC1"/>
    <property type="match status" value="1"/>
</dbReference>
<evidence type="ECO:0000259" key="4">
    <source>
        <dbReference type="SMART" id="SM01349"/>
    </source>
</evidence>
<comment type="similarity">
    <text evidence="1">Belongs to the GCN1 family.</text>
</comment>
<feature type="repeat" description="HEAT" evidence="3">
    <location>
        <begin position="1627"/>
        <end position="1672"/>
    </location>
</feature>
<dbReference type="GO" id="GO:0043022">
    <property type="term" value="F:ribosome binding"/>
    <property type="evidence" value="ECO:0007669"/>
    <property type="project" value="EnsemblFungi"/>
</dbReference>
<organism evidence="5 6">
    <name type="scientific">Babjeviella inositovora NRRL Y-12698</name>
    <dbReference type="NCBI Taxonomy" id="984486"/>
    <lineage>
        <taxon>Eukaryota</taxon>
        <taxon>Fungi</taxon>
        <taxon>Dikarya</taxon>
        <taxon>Ascomycota</taxon>
        <taxon>Saccharomycotina</taxon>
        <taxon>Pichiomycetes</taxon>
        <taxon>Serinales incertae sedis</taxon>
        <taxon>Babjeviella</taxon>
    </lineage>
</organism>
<proteinExistence type="inferred from homology"/>
<dbReference type="Pfam" id="PF24916">
    <property type="entry name" value="HEAT_GCN1_fung"/>
    <property type="match status" value="1"/>
</dbReference>
<sequence length="2704" mass="294543">MTSESWDEMFLSLEKLIFSSSTKVRIPTLTKIAALLTEQPSPIQDSEVPKIAVLLLKTYYLYLDLKSRAAVVAVFMLLLQRQPLLLPKLIKFVSDIAQSGRNFAITDVLTLLEWINRFAVHAAETAQFAALAQDIILGQAYLLAACVDHAATAHQDKKRKKESAVATTKAAVQQILAAPDALATYIQTLTTTKLPLHVALSMVAVVSNAVVDLQASAPALHQTFIDTCKPLVLEFYNTQVVLAKSAPSQDALALFGQAFVHPFVSLQDLQQTVPHLEKANLRSPEVSFGHITYELFANLAGDMNLLSVLTSSKLLAQLLSSLKASKEVTRAGASETARVIFAQHFFVKSEADEAESLKILSEIFKALKTASNIDHKLVYAQVIAALPTSEKVSAQVLAELVTYAAKDQNETTLAAFLRPLFKHFFAFADDKVSTAVLAGLADKKLNLRKAWATELAQAVVIPGSLAFLIKAYPTLVAALSECSSAPLPAVASRAISAAYATLAISAIPELAQLATDANVFGLALADGEKPSVLTNPRVYVKLTFTEDQYWFVEALKAAAPRVSKETAPAFTKALLYASMSNNIALSVKRTAITLIREAYIANQALIGNGITEGIKSLLLGEFANVSEDELKFEMFGISPVLNSLTLCHSEGINCLIIAHHQAVKLKNGWVGLCQRAGFDPGDVVKENKTAIVGSLGEILLRTTRTEQQSNMHHSALAALSTVAFIGSDEVSPLILDLLHDDLRASNFESITPEDIRVWQGKEGEMVVNVLDTNEKKKKVEDKNSKDYETKKWEESVRNEIAKKAVTKPKKLTRDEQALVGDQLAKESVIRAAVQAKCNSLLRGVGVINSLAEEAGTVDNGYATWFPLVVNMLLPVIQGPTSSALVGDLAVRAFLNLSNVISARLGAVRYFLGSATLRLLEVSNLPENLQEEDLLDLVSRVMFRVKILSDQKPLDSLSLIYILPLLIKVLENGQIAAVKSSTKAAVTSEFADEDREEEQLMLSLEILSTHSELFEDSNVPRKEILAILLSLMKLPAKAKLAKECFLSMCQHISVDTTPEDIQMLLRATVAPESFVRNAVLEVLDAEFDLAAEMGYASEIWIAVHDNEPHNALLASTIWQENSFSVDAESPAKLMAFLGNADGGLRLSVAKAVSTAISYLTDSDSAVFATSLDALLALYTLKAQPPAPILDAYGVVIKASTEQRDTWEERSGVALSLKLLAGLFSETSVTKFFGFLIEQKALGDKESIVRQELQDAGVEVINATGASTIESLIPIFEACLAAKDEGSRIQDHIRESVIILYGALARHLDASDPRLIQIVDRLVKTLDTPSEDVQFAVSECLAPLVKMFEPKLPAYFDKLFEKLFSGKSIAVRRGGAYGIAGLVKGAGIKALANNDIIRNLIDAAEDKKDPKRREGVAFAFECLSQCLGKFFEPYVIEILPVILKSLGDTAPEVREATDYATRSIMKHTTGFGVKQLIPLAIENLDQVAWRSKRGSVELLGSMAYLDPAQLSSSLATIVPEIVSVLNDSHKEVRKAADQSLKRFGEVIRNPEIQKLVPTLIKAIGDPTKYTEAALDDLIKTQFVHYIDGPSLALIIHVIHRAMVERSANTKRKACQIVGNMAILVDTKDLLPYLPQLVSELEISMVDPVSATRATAARALGSLVEKLGEEQFPDLIPRLFFTLEDESKAGDRLGSAQALAEVISGLGVGKLDELLPKILTGATSVRSYVRGGYMPLLLFLPVCFGNQFAPYLSRIIQPILNGLADIDEAIRDTALRAGRLIVRNYSTKAVDLLLPELEAGMADSSYRIRLSSVELTGELLYQVTGISGKTELSEEQSEASGTLNQTLIDVLGQDRRDRILALLYVCRTDTAISVRNATVDIWKSLVSNLPRTIKEILPTLTQIIVRKLASSDEVQRAIASNTLTDLGERAGRTAFEQLLPTLEESLITADSDSKQGICIAAGSLLESANIDTIVEYKSTFINIIRGTLVDSAPGVREAAALAFDKLQDSIGNEAVDEVLPYLLSMLESDDSENALSALEEIMATKSNIIFPILIPTLLAPPIDAFRARALGSLAEVAGASLYRRLSTIINAFVETLVNATADSETTEQIKISFDKVLLSVTEDEGCHPLLQQLLSLIKNDDSRKRAVICERLGPFFAHTTLDYSIYTQDMLTQLVMLLDDKDEEVVRHNWQALYELVKRQSKESMEKLVKPTRIALHMTGVRGTDLSGFALPKGPNCILPIFLHGLMYGTSEQRELSALGMADIVEKTPAANLKPFVTVMTGPLIRTIGERFSSDVKAAILYALNMLFAKIPQFLRPFIPQLQRTFVKSLSDPTNETLRTRAAKALGTLIEHQPRVDPLVTELVSVAKAAADAGVKTAILKALLEVVSKAGENMSEASKNGIMSLVEEEITSASDKLATAYARLVGSLARILTSEEAVRVIQVRILDAKLDAGSGKFAVLTLNAFLKDAPRHIFENNLAVEVSEFMINASNTASPYICDNAIVAMGKFLLLKNQLAAPAQFVLPRIANSKIEDPTAPFEIPVEAVSDVVRQLCVTMLEPASNSVDSRRLSLVCIRTIARFQYDEAIQPFFDALGPSVFACVRDPVVPIKLAAEKAFLALFNLVEDEQATAFNEWFAKVSAVGTTVETVVGAVVQLRSIGDYNKRVAIRLAGVERERIASGGDEETMYSDRFEDEGEIWAVGGVDLSN</sequence>
<dbReference type="SUPFAM" id="SSF48371">
    <property type="entry name" value="ARM repeat"/>
    <property type="match status" value="4"/>
</dbReference>
<keyword evidence="2" id="KW-0677">Repeat</keyword>
<dbReference type="GO" id="GO:0140469">
    <property type="term" value="P:GCN2-mediated signaling"/>
    <property type="evidence" value="ECO:0007669"/>
    <property type="project" value="EnsemblFungi"/>
</dbReference>
<dbReference type="PANTHER" id="PTHR23346:SF7">
    <property type="entry name" value="STALLED RIBOSOME SENSOR GCN1"/>
    <property type="match status" value="1"/>
</dbReference>
<feature type="domain" description="TOG" evidence="4">
    <location>
        <begin position="1345"/>
        <end position="1574"/>
    </location>
</feature>
<evidence type="ECO:0000256" key="1">
    <source>
        <dbReference type="ARBA" id="ARBA00007366"/>
    </source>
</evidence>
<dbReference type="Pfam" id="PF25801">
    <property type="entry name" value="HEAT_GCN1_C_2"/>
    <property type="match status" value="1"/>
</dbReference>
<dbReference type="GO" id="GO:0072344">
    <property type="term" value="P:rescue of stalled ribosome"/>
    <property type="evidence" value="ECO:0007669"/>
    <property type="project" value="EnsemblFungi"/>
</dbReference>
<keyword evidence="6" id="KW-1185">Reference proteome</keyword>
<dbReference type="InterPro" id="IPR034085">
    <property type="entry name" value="TOG"/>
</dbReference>
<dbReference type="GO" id="GO:0170011">
    <property type="term" value="F:stalled ribosome sensor activity"/>
    <property type="evidence" value="ECO:0007669"/>
    <property type="project" value="EnsemblFungi"/>
</dbReference>
<name>A0A1E3QPA6_9ASCO</name>
<evidence type="ECO:0000313" key="6">
    <source>
        <dbReference type="Proteomes" id="UP000094336"/>
    </source>
</evidence>
<dbReference type="InterPro" id="IPR022716">
    <property type="entry name" value="Gcn1_N"/>
</dbReference>
<dbReference type="Proteomes" id="UP000094336">
    <property type="component" value="Unassembled WGS sequence"/>
</dbReference>
<dbReference type="GO" id="GO:0034198">
    <property type="term" value="P:cellular response to amino acid starvation"/>
    <property type="evidence" value="ECO:0007669"/>
    <property type="project" value="EnsemblFungi"/>
</dbReference>
<evidence type="ECO:0000256" key="3">
    <source>
        <dbReference type="PROSITE-ProRule" id="PRU00103"/>
    </source>
</evidence>
<dbReference type="RefSeq" id="XP_018984796.1">
    <property type="nucleotide sequence ID" value="XM_019131127.1"/>
</dbReference>
<dbReference type="GO" id="GO:0043539">
    <property type="term" value="F:protein serine/threonine kinase activator activity"/>
    <property type="evidence" value="ECO:0007669"/>
    <property type="project" value="EnsemblFungi"/>
</dbReference>
<feature type="domain" description="TOG" evidence="4">
    <location>
        <begin position="1659"/>
        <end position="1917"/>
    </location>
</feature>
<dbReference type="GO" id="GO:0031571">
    <property type="term" value="P:mitotic G1 DNA damage checkpoint signaling"/>
    <property type="evidence" value="ECO:0007669"/>
    <property type="project" value="EnsemblFungi"/>
</dbReference>
<dbReference type="InterPro" id="IPR056809">
    <property type="entry name" value="HEAT_GCN1_fung"/>
</dbReference>
<dbReference type="GO" id="GO:0019901">
    <property type="term" value="F:protein kinase binding"/>
    <property type="evidence" value="ECO:0007669"/>
    <property type="project" value="EnsemblFungi"/>
</dbReference>